<feature type="domain" description="Far11/STRP C-terminal" evidence="2">
    <location>
        <begin position="1208"/>
        <end position="1346"/>
    </location>
</feature>
<gene>
    <name evidence="3" type="ORF">BLNAU_383</name>
</gene>
<keyword evidence="4" id="KW-1185">Reference proteome</keyword>
<dbReference type="InterPro" id="IPR021819">
    <property type="entry name" value="Far11/STRP_C"/>
</dbReference>
<reference evidence="3 4" key="1">
    <citation type="journal article" date="2022" name="bioRxiv">
        <title>Genomics of Preaxostyla Flagellates Illuminates Evolutionary Transitions and the Path Towards Mitochondrial Loss.</title>
        <authorList>
            <person name="Novak L.V.F."/>
            <person name="Treitli S.C."/>
            <person name="Pyrih J."/>
            <person name="Halakuc P."/>
            <person name="Pipaliya S.V."/>
            <person name="Vacek V."/>
            <person name="Brzon O."/>
            <person name="Soukal P."/>
            <person name="Eme L."/>
            <person name="Dacks J.B."/>
            <person name="Karnkowska A."/>
            <person name="Elias M."/>
            <person name="Hampl V."/>
        </authorList>
    </citation>
    <scope>NUCLEOTIDE SEQUENCE [LARGE SCALE GENOMIC DNA]</scope>
    <source>
        <strain evidence="3">NAU3</strain>
        <tissue evidence="3">Gut</tissue>
    </source>
</reference>
<organism evidence="3 4">
    <name type="scientific">Blattamonas nauphoetae</name>
    <dbReference type="NCBI Taxonomy" id="2049346"/>
    <lineage>
        <taxon>Eukaryota</taxon>
        <taxon>Metamonada</taxon>
        <taxon>Preaxostyla</taxon>
        <taxon>Oxymonadida</taxon>
        <taxon>Blattamonas</taxon>
    </lineage>
</organism>
<feature type="compositionally biased region" description="Polar residues" evidence="1">
    <location>
        <begin position="691"/>
        <end position="703"/>
    </location>
</feature>
<comment type="caution">
    <text evidence="3">The sequence shown here is derived from an EMBL/GenBank/DDBJ whole genome shotgun (WGS) entry which is preliminary data.</text>
</comment>
<evidence type="ECO:0000259" key="2">
    <source>
        <dbReference type="Pfam" id="PF11882"/>
    </source>
</evidence>
<evidence type="ECO:0000313" key="3">
    <source>
        <dbReference type="EMBL" id="KAK2964467.1"/>
    </source>
</evidence>
<evidence type="ECO:0000256" key="1">
    <source>
        <dbReference type="SAM" id="MobiDB-lite"/>
    </source>
</evidence>
<feature type="region of interest" description="Disordered" evidence="1">
    <location>
        <begin position="584"/>
        <end position="611"/>
    </location>
</feature>
<dbReference type="Proteomes" id="UP001281761">
    <property type="component" value="Unassembled WGS sequence"/>
</dbReference>
<name>A0ABQ9YL43_9EUKA</name>
<accession>A0ABQ9YL43</accession>
<evidence type="ECO:0000313" key="4">
    <source>
        <dbReference type="Proteomes" id="UP001281761"/>
    </source>
</evidence>
<dbReference type="EMBL" id="JARBJD010000002">
    <property type="protein sequence ID" value="KAK2964467.1"/>
    <property type="molecule type" value="Genomic_DNA"/>
</dbReference>
<sequence length="1385" mass="156025">MVYRYCPHCLSHHLSTILTLLYNVVMFNRYDSNCATILSHPVPLSTDVRELYFGCESIHLEPSSLTTFLSQLVIYVSTVNTNEAPDANETRRSKYPFPLVPLRKILLLLEKMLLFSFSKERDHTLDQSNLSFSQFADVSTSLTFPTFTVDQPEELPKQQKWDGSKPVDVFAQVKAMKDQPMSATSFTSPLHFKILGDLSDQQDNEPFEQFKLKSRSLYSPPMTLNSNLPLDYALVFESPSKVHPMLQYRNTKKSLLLPSPRLSPLDAISSFPHQVNVPVPSSPLPIPVFSSADPEITPVKKDQRPEDLAVSNVNRKHIGQNFFCLTQTDSTLPKSYTNRIFSLEFQSRTSPEQTSQRLFRTPLASQPFNAFLPELSRNQKHRSSLFTEILKPDHKTQDSPFYTVPRPLSPPLFANRSNPVLLMSVYDNLIASQEQRPDRFPLLFAPNYVIPSLYEMMHVIKANLTTFVAPREFYFPAQLIKEWGIIGGKPQPLPEKDKYQLMTKDELALLLAPFNIKVAAVPAQSTTPPVNDLDPLIDLPINPSPEQMEDDPFAPCITPNYVTTLNQSFIPLTPLEPLKISDAGLSSSQPSAVESLEKPSGTEIDLSGGTVSLPPPPVLTLKEQHSLIMSRPTQANHSFIEYASLIPLSASQLIYSLLRTILLALSAFVPEQNQQFTEKEFPQVKPDTQAHKNQQTPSQQNPEATEGKKHGWCVDAECTGLHCSTFAKPKMTTPGLVIGSYTTSEGTIQDFCYIRDKDHRCTCSLCRDPPPPPETYSPSTPLFSPRDSSQSGQQYNPLFPLAFPPPPPAMIKNRYTQILAETSMRILLILLKRLKQLSRAIFDYFCLSMVDRNGVLLLVKVINAFADPATIPTLFQDSEVCFFDTFVYPMSVTFATTGDAALVCSNSAIQAISQDPTLIFVYGPDEMKGTDESESPRLHLPDTFVTAKHLRRDVQQRAESHHNFFRGRDFSKDQQSITLLSDSVVQKDKEENHFQSTIRPLPEAFSTLFEEQWYVKRYRRLMEHPHSKGFIGHTPAFYDRSEFSTAVKIKTLSSQDLDSLQHTANTLLLHSDPQSRPISSAIFLKTHSGVPYIVDAVVPQIDYAFQRPDSPQSLPPSETSTLLRKLYLHHDDGDLPEGFDAVVPPPPTILSEAYQARAFMMMVSQVLPKNPSVNTNRKSGVPFIYLVSRQDSEADLFPACNEILANPPHSNLHSRNALLRFSDHTTVSIVLLGMRLLQKIVRDYPSRMKWLHLYKANNLLNTFRKIAIPSIQLARHKLFRTSMPLSGKLPTEQNSTTISAMYLGLPLKLCDPWLTMLTVMDVEQIPEKTYDEKRQVIKNATDFNLRAPESIREYDNDVADLGAKMGVDINDPAQKLVLGLTAPEI</sequence>
<feature type="region of interest" description="Disordered" evidence="1">
    <location>
        <begin position="685"/>
        <end position="707"/>
    </location>
</feature>
<feature type="region of interest" description="Disordered" evidence="1">
    <location>
        <begin position="770"/>
        <end position="791"/>
    </location>
</feature>
<protein>
    <recommendedName>
        <fullName evidence="2">Far11/STRP C-terminal domain-containing protein</fullName>
    </recommendedName>
</protein>
<dbReference type="Pfam" id="PF11882">
    <property type="entry name" value="DUF3402"/>
    <property type="match status" value="1"/>
</dbReference>
<proteinExistence type="predicted"/>